<evidence type="ECO:0000313" key="1">
    <source>
        <dbReference type="EMBL" id="RBP03812.1"/>
    </source>
</evidence>
<comment type="caution">
    <text evidence="1">The sequence shown here is derived from an EMBL/GenBank/DDBJ whole genome shotgun (WGS) entry which is preliminary data.</text>
</comment>
<reference evidence="1 2" key="1">
    <citation type="submission" date="2018-06" db="EMBL/GenBank/DDBJ databases">
        <title>Genomic Encyclopedia of Type Strains, Phase IV (KMG-IV): sequencing the most valuable type-strain genomes for metagenomic binning, comparative biology and taxonomic classification.</title>
        <authorList>
            <person name="Goeker M."/>
        </authorList>
    </citation>
    <scope>NUCLEOTIDE SEQUENCE [LARGE SCALE GENOMIC DNA]</scope>
    <source>
        <strain evidence="1 2">DSM 24875</strain>
    </source>
</reference>
<name>A0A366EN00_9HYPH</name>
<keyword evidence="2" id="KW-1185">Reference proteome</keyword>
<accession>A0A366EN00</accession>
<gene>
    <name evidence="1" type="ORF">DFR50_14260</name>
</gene>
<proteinExistence type="predicted"/>
<dbReference type="AlphaFoldDB" id="A0A366EN00"/>
<evidence type="ECO:0008006" key="3">
    <source>
        <dbReference type="Google" id="ProtNLM"/>
    </source>
</evidence>
<dbReference type="InterPro" id="IPR021146">
    <property type="entry name" value="Phage_gp6-like_head-tail"/>
</dbReference>
<evidence type="ECO:0000313" key="2">
    <source>
        <dbReference type="Proteomes" id="UP000253529"/>
    </source>
</evidence>
<dbReference type="Pfam" id="PF05135">
    <property type="entry name" value="Phage_connect_1"/>
    <property type="match status" value="1"/>
</dbReference>
<protein>
    <recommendedName>
        <fullName evidence="3">PhiE125 gp8 family phage protein</fullName>
    </recommendedName>
</protein>
<sequence>MGPPATISTVVTPAASPNLVDIATVKMMLGLTDTSADAFLALLIPQASAAAANFTNNKFVVETILDQIFPGRDGRPWTLRTAIAPLQLSRWPLVSVGSVIETIAGTPTTLISGTDYLVDAVNGQLVRLDSFGFPRAWGSDPVAVTFTAGFAAIPFEVVAAVVEIVKIAYYAQGRDPMVRSQNAPGVFEQAFWFGNGPGVDNELPPSIAGKLLNYRMPVVA</sequence>
<organism evidence="1 2">
    <name type="scientific">Roseiarcus fermentans</name>
    <dbReference type="NCBI Taxonomy" id="1473586"/>
    <lineage>
        <taxon>Bacteria</taxon>
        <taxon>Pseudomonadati</taxon>
        <taxon>Pseudomonadota</taxon>
        <taxon>Alphaproteobacteria</taxon>
        <taxon>Hyphomicrobiales</taxon>
        <taxon>Roseiarcaceae</taxon>
        <taxon>Roseiarcus</taxon>
    </lineage>
</organism>
<dbReference type="RefSeq" id="WP_113892594.1">
    <property type="nucleotide sequence ID" value="NZ_QNRK01000042.1"/>
</dbReference>
<dbReference type="OrthoDB" id="8101160at2"/>
<dbReference type="EMBL" id="QNRK01000042">
    <property type="protein sequence ID" value="RBP03812.1"/>
    <property type="molecule type" value="Genomic_DNA"/>
</dbReference>
<dbReference type="Proteomes" id="UP000253529">
    <property type="component" value="Unassembled WGS sequence"/>
</dbReference>